<evidence type="ECO:0000256" key="1">
    <source>
        <dbReference type="ARBA" id="ARBA00022490"/>
    </source>
</evidence>
<dbReference type="HAMAP" id="MF_00187">
    <property type="entry name" value="FdhD"/>
    <property type="match status" value="1"/>
</dbReference>
<dbReference type="Gene3D" id="3.10.20.10">
    <property type="match status" value="1"/>
</dbReference>
<keyword evidence="6" id="KW-1185">Reference proteome</keyword>
<gene>
    <name evidence="3" type="primary">fdhD</name>
    <name evidence="5" type="ORF">Ga0061067_11156</name>
</gene>
<proteinExistence type="inferred from homology"/>
<feature type="region of interest" description="Disordered" evidence="4">
    <location>
        <begin position="1"/>
        <end position="25"/>
    </location>
</feature>
<dbReference type="SUPFAM" id="SSF53927">
    <property type="entry name" value="Cytidine deaminase-like"/>
    <property type="match status" value="1"/>
</dbReference>
<evidence type="ECO:0000256" key="4">
    <source>
        <dbReference type="SAM" id="MobiDB-lite"/>
    </source>
</evidence>
<feature type="active site" description="Cysteine persulfide intermediate" evidence="3">
    <location>
        <position position="108"/>
    </location>
</feature>
<dbReference type="Pfam" id="PF02634">
    <property type="entry name" value="FdhD-NarQ"/>
    <property type="match status" value="1"/>
</dbReference>
<dbReference type="InterPro" id="IPR003786">
    <property type="entry name" value="FdhD"/>
</dbReference>
<comment type="caution">
    <text evidence="3">Lacks conserved residue(s) required for the propagation of feature annotation.</text>
</comment>
<accession>A0A0K6I6X2</accession>
<dbReference type="GO" id="GO:0016783">
    <property type="term" value="F:sulfurtransferase activity"/>
    <property type="evidence" value="ECO:0007669"/>
    <property type="project" value="InterPro"/>
</dbReference>
<dbReference type="GO" id="GO:0005737">
    <property type="term" value="C:cytoplasm"/>
    <property type="evidence" value="ECO:0007669"/>
    <property type="project" value="UniProtKB-SubCell"/>
</dbReference>
<dbReference type="Gene3D" id="3.40.140.10">
    <property type="entry name" value="Cytidine Deaminase, domain 2"/>
    <property type="match status" value="1"/>
</dbReference>
<dbReference type="PANTHER" id="PTHR30592:SF1">
    <property type="entry name" value="SULFUR CARRIER PROTEIN FDHD"/>
    <property type="match status" value="1"/>
</dbReference>
<evidence type="ECO:0000256" key="2">
    <source>
        <dbReference type="ARBA" id="ARBA00023150"/>
    </source>
</evidence>
<organism evidence="5 6">
    <name type="scientific">Pannonibacter indicus</name>
    <dbReference type="NCBI Taxonomy" id="466044"/>
    <lineage>
        <taxon>Bacteria</taxon>
        <taxon>Pseudomonadati</taxon>
        <taxon>Pseudomonadota</taxon>
        <taxon>Alphaproteobacteria</taxon>
        <taxon>Hyphomicrobiales</taxon>
        <taxon>Stappiaceae</taxon>
        <taxon>Pannonibacter</taxon>
    </lineage>
</organism>
<dbReference type="RefSeq" id="WP_055456491.1">
    <property type="nucleotide sequence ID" value="NZ_CYHE01000011.1"/>
</dbReference>
<name>A0A0K6I6X2_9HYPH</name>
<dbReference type="Proteomes" id="UP000183900">
    <property type="component" value="Unassembled WGS sequence"/>
</dbReference>
<dbReference type="GO" id="GO:0006777">
    <property type="term" value="P:Mo-molybdopterin cofactor biosynthetic process"/>
    <property type="evidence" value="ECO:0007669"/>
    <property type="project" value="UniProtKB-UniRule"/>
</dbReference>
<protein>
    <recommendedName>
        <fullName evidence="3">Sulfur carrier protein FdhD</fullName>
    </recommendedName>
</protein>
<dbReference type="PIRSF" id="PIRSF015626">
    <property type="entry name" value="FdhD"/>
    <property type="match status" value="1"/>
</dbReference>
<dbReference type="OrthoDB" id="3197277at2"/>
<evidence type="ECO:0000256" key="3">
    <source>
        <dbReference type="HAMAP-Rule" id="MF_00187"/>
    </source>
</evidence>
<dbReference type="InterPro" id="IPR016193">
    <property type="entry name" value="Cytidine_deaminase-like"/>
</dbReference>
<comment type="similarity">
    <text evidence="3">Belongs to the FdhD family.</text>
</comment>
<dbReference type="EMBL" id="CYHE01000011">
    <property type="protein sequence ID" value="CUA98875.1"/>
    <property type="molecule type" value="Genomic_DNA"/>
</dbReference>
<dbReference type="PANTHER" id="PTHR30592">
    <property type="entry name" value="FORMATE DEHYDROGENASE"/>
    <property type="match status" value="1"/>
</dbReference>
<evidence type="ECO:0000313" key="5">
    <source>
        <dbReference type="EMBL" id="CUA98875.1"/>
    </source>
</evidence>
<reference evidence="6" key="1">
    <citation type="submission" date="2015-08" db="EMBL/GenBank/DDBJ databases">
        <authorList>
            <person name="Varghese N."/>
        </authorList>
    </citation>
    <scope>NUCLEOTIDE SEQUENCE [LARGE SCALE GENOMIC DNA]</scope>
    <source>
        <strain evidence="6">DSM 23407</strain>
    </source>
</reference>
<keyword evidence="1 3" id="KW-0963">Cytoplasm</keyword>
<comment type="function">
    <text evidence="3">Required for formate dehydrogenase (FDH) activity. Acts as a sulfur carrier protein that transfers sulfur from IscS to the molybdenum cofactor prior to its insertion into FDH.</text>
</comment>
<dbReference type="NCBIfam" id="TIGR00129">
    <property type="entry name" value="fdhD_narQ"/>
    <property type="match status" value="1"/>
</dbReference>
<keyword evidence="2 3" id="KW-0501">Molybdenum cofactor biosynthesis</keyword>
<dbReference type="AlphaFoldDB" id="A0A0K6I6X2"/>
<comment type="subcellular location">
    <subcellularLocation>
        <location evidence="3">Cytoplasm</location>
    </subcellularLocation>
</comment>
<sequence>MSRTSASIPRLRISRGRSGKGERRLPAEVPVAMSYNGSTHAVMMATPADLEDFAYGFSLNEGIAEPDEIRELEIAETEDGIDLRIWLSENAGARHNDRRRTVTGPVGCGLCGLDSLKAARRPLPPVPDTGFAMSEAEVLAAAASLTAHQPLQDETRAAHAAAFWQGGQIIAAREDVGRHNALDKLTGALLRQDAGRSRAGAFIITSRISIDMVQKCASFGAPVLIAVSAPTLAAVDLAQDCGITLAALVRADSFEIFTHPDRIKLQEDVHVA</sequence>
<dbReference type="GO" id="GO:0097163">
    <property type="term" value="F:sulfur carrier activity"/>
    <property type="evidence" value="ECO:0007669"/>
    <property type="project" value="UniProtKB-UniRule"/>
</dbReference>
<evidence type="ECO:0000313" key="6">
    <source>
        <dbReference type="Proteomes" id="UP000183900"/>
    </source>
</evidence>